<dbReference type="InterPro" id="IPR046488">
    <property type="entry name" value="Sfc3/Tfc3_C"/>
</dbReference>
<name>A0AAX4JSU7_9TREE</name>
<dbReference type="GO" id="GO:0042791">
    <property type="term" value="P:5S class rRNA transcription by RNA polymerase III"/>
    <property type="evidence" value="ECO:0007669"/>
    <property type="project" value="TreeGrafter"/>
</dbReference>
<feature type="region of interest" description="Disordered" evidence="7">
    <location>
        <begin position="1913"/>
        <end position="1942"/>
    </location>
</feature>
<sequence>MRIHQILEECVEYVAFDGAIGSDPTRLIAHLIKLDSTLDEDYFTHLWTLLCDHPSIQIIITNEPILLPGGTTELGTAPLPEGWIPPQGIQANVDISTLYKEGLRGRQIAFMLAGQEFRSDKQAIQDKKEAQRKKAKKAKEATLKRNKIKDKQNTDDEDGNNNQVKVDPSGEGILRVLHIDDSQEGDSSQPVPKKDLRRLWEKWGARLRIRCTEDEIYYRLTGSHAKINKITSTVFHVLQLAAMAREKGITAIDLGPLVGASQGSMHYFMKVLVQLGLCAKVPAVLHASITNLLIFHRFLDQNPNYQSLVGKPIKALGGEAEPESIEIDPEDEGDEQESGDEQVDPSLADTQHMTDMVFDFSPLTEANLMSGHIVKQRLLTMLEHPGLQNHLLRTKNLLPTLGWTGRTVMRHRRAVVRHIDSLVMDGSIERVFVGEAKTSCIRLTKYNPESATKDTGLIDLKEEEVPELTHDLELISSQPPYAPPLDPQILNIPLTATFERWIIDLVLQSERNSEEDQRGITINLIWRNTNHMYKRSIDFAILRSDNAHVPEHLWPSSISSFMETVKKERRLRLFTTAEFQRIMHREGQELEGYPAIPQPETAGDFGDNWFKDFFNSETQLNELLDSGSLLSGDAKAMRKLKAKTTAKAKQARTKQNKAKSRASSPAISVDDDQEGSDDDEDEEADSKAKKDTKYANDSVQVRGRPRKYVHVVEEDGKVNRRIIGTIFSREDLPQVLIYMKDQNLLVTASSGYSGIGPPPSPTEEDIKAGHPPEYYYQFPTKTPAVHSTRARAKLEAAAAATAKNGAQNVGEGGKSNKKSKGKKRAKGNNGSGSEAGNGTPSVERKAKKQKKDVSHKVTPNPSINQMDENIPQIVKAPPTGPAPDGSRVTNFTAVTNPEDHNMQNHDTPYVDDNDIDPALRLDPALKLPSTPNPAASVASLTTAHNLGPSEHVTTLPSVPSQAVETTSRSTRKRGKANKEQAEVKQEMTELPKGKRQPRKSKATEGNNTTTPTCTRTLQSEKNAQSQSGSRFFPIDIQDESLFDQSMEDSIGTVLAELSSSGVRPLPQPSAQNTAAASSSTIPVSSPVADVAIDTPTTKGKKRKAALPITGDTPSKASKSAKNQTSIQSFFTNKAVPPKKPNDRRTSFINLPEEPMEEMPFELPEDIVAIAISTQKDPDHGAEEDRRNANDQPGSTGVAETPINAAAQQTSKASDMLSDPSSSIPTPPPTAEAAVFELPSSTVASPAKPKSPADASMPAPETPLRRVQPAPEDRPVSRESVTPLREITKPIRNYRLHGMSQGTQKGARVDLGTIRRANELVQVLHDNGGVMMDTKLIHEHRNWAFKYAGTDHPYAPASAYGMDRLVIKKTVNILLSDGRIKETIVSVPTPTGRWVKTTVLYVSDLPHDQLQTYIRQMSSNLTQSVTPSIKKSQIIPTTLPDTPFTELKKSARPSNKLAVDATPTRYTANGQVRPFSERRTALLKELKVVGQLLGWKSSRCVRIQVLHKAIIRAVSQPECGSVVSRSPRIFAFPLLCEEITAEEWFSCCLILQYNEEIEHWLRDPVNRATKTKYVPKQYRPLGGFGGSSTKAKMHTLLQILVALRIISPVTPVAKEEADFLADSDEHKGFKVEENTLSATYYVLHDMVPVYHIASLPPPLLGLLPAQNEEDVNELWVTIQKASLEMRVDAIGRIGEQTKPGLPHSANISDTLDISMDQTKLLQRPKRWKNEMNLLPIQKAALDGVFDRTTGQSSINTQEEMEHFAYENALPLPFIETEIRRRADVAKYNAARIAERVREHALKAQERQQKIQEKIRQQLMERQELAKKTWEEKVLNSSRRKSVEYNLDLLTFVSQQTIQIGTMKMLEVTDNVIDYWVMMYDQTKDLSPQERDSVLADRRRLQAERVRLTMPKFQYGAGSKRTSTRKAKNPKTGPQKRTRSKRKWTHEDDEFMLDGEAIIRARSRVNGYKGRQAMNQIYPEMAASTLRTRLAKITCQPGKQAYYERLEDAWFDLWIKLRGTEELVDDHQDSTTEFDLKDHIRVLREKIDKKPLRLLAMSTPAEEKVPTPDLLLDSYEITEEYGWRYVATDQHTFDQIADSLQAEEIRLNSAASVSLLAEKELNAEVEIENKEMGMLQSAMKIIVGTSDEIYDVTRGQTLLDNWSSESYSAAIEEMLERNVLKRIPNPSRDNERQYGFSQRWEQVHDGFLPPDLTQHAQALIPKLEPEEGIEWPLIGESGELAALMNMVSNHEVDFGFDVNEFPSVKYEKDHFSTRKLDDDAYEFPIHVRRLSPISQPKSRVSIPAVTSFKPLIKWPTEIASKFDNQRTVKKVIEAVTASAVEGITKPELIDAIGCEQETLKSALAALAEEEKHRVFWTGYDTARLVLTDYWESWSIKLRPRRVDNNEQQLDDIRINPRRWYNLYGEWNCEDYKKSIESVKSLIILRPGINLKILRERFNVLLDRLELFEILEQLVEDQKIEIKWSSPKDSNDDVVYPFETIDINEEEDVAIFPTQRKIWT</sequence>
<feature type="region of interest" description="Disordered" evidence="7">
    <location>
        <begin position="1174"/>
        <end position="1285"/>
    </location>
</feature>
<feature type="compositionally biased region" description="Basic residues" evidence="7">
    <location>
        <begin position="815"/>
        <end position="826"/>
    </location>
</feature>
<feature type="compositionally biased region" description="Basic and acidic residues" evidence="7">
    <location>
        <begin position="685"/>
        <end position="694"/>
    </location>
</feature>
<dbReference type="InterPro" id="IPR044210">
    <property type="entry name" value="Tfc3-like"/>
</dbReference>
<protein>
    <submittedName>
        <fullName evidence="10">Uncharacterized protein</fullName>
    </submittedName>
</protein>
<evidence type="ECO:0000256" key="1">
    <source>
        <dbReference type="ARBA" id="ARBA00004123"/>
    </source>
</evidence>
<feature type="compositionally biased region" description="Basic residues" evidence="7">
    <location>
        <begin position="641"/>
        <end position="660"/>
    </location>
</feature>
<keyword evidence="4" id="KW-0804">Transcription</keyword>
<feature type="compositionally biased region" description="Basic and acidic residues" evidence="7">
    <location>
        <begin position="1175"/>
        <end position="1188"/>
    </location>
</feature>
<feature type="compositionally biased region" description="Low complexity" evidence="7">
    <location>
        <begin position="1238"/>
        <end position="1258"/>
    </location>
</feature>
<evidence type="ECO:0000256" key="4">
    <source>
        <dbReference type="ARBA" id="ARBA00023163"/>
    </source>
</evidence>
<reference evidence="10 11" key="1">
    <citation type="submission" date="2024-01" db="EMBL/GenBank/DDBJ databases">
        <title>Comparative genomics of Cryptococcus and Kwoniella reveals pathogenesis evolution and contrasting modes of karyotype evolution via chromosome fusion or intercentromeric recombination.</title>
        <authorList>
            <person name="Coelho M.A."/>
            <person name="David-Palma M."/>
            <person name="Shea T."/>
            <person name="Bowers K."/>
            <person name="McGinley-Smith S."/>
            <person name="Mohammad A.W."/>
            <person name="Gnirke A."/>
            <person name="Yurkov A.M."/>
            <person name="Nowrousian M."/>
            <person name="Sun S."/>
            <person name="Cuomo C.A."/>
            <person name="Heitman J."/>
        </authorList>
    </citation>
    <scope>NUCLEOTIDE SEQUENCE [LARGE SCALE GENOMIC DNA]</scope>
    <source>
        <strain evidence="10 11">CBS 6074</strain>
    </source>
</reference>
<feature type="compositionally biased region" description="Acidic residues" evidence="7">
    <location>
        <begin position="320"/>
        <end position="343"/>
    </location>
</feature>
<accession>A0AAX4JSU7</accession>
<feature type="coiled-coil region" evidence="6">
    <location>
        <begin position="1792"/>
        <end position="1826"/>
    </location>
</feature>
<dbReference type="Pfam" id="PF04182">
    <property type="entry name" value="B-block_TFIIIC"/>
    <property type="match status" value="1"/>
</dbReference>
<comment type="subcellular location">
    <subcellularLocation>
        <location evidence="1">Nucleus</location>
    </subcellularLocation>
</comment>
<proteinExistence type="predicted"/>
<keyword evidence="6" id="KW-0175">Coiled coil</keyword>
<feature type="compositionally biased region" description="Low complexity" evidence="7">
    <location>
        <begin position="1068"/>
        <end position="1080"/>
    </location>
</feature>
<evidence type="ECO:0000259" key="8">
    <source>
        <dbReference type="Pfam" id="PF04182"/>
    </source>
</evidence>
<feature type="domain" description="Transcription factor tau subunit sfc3/Tfc3 C-terminal" evidence="9">
    <location>
        <begin position="1937"/>
        <end position="2301"/>
    </location>
</feature>
<feature type="compositionally biased region" description="Acidic residues" evidence="7">
    <location>
        <begin position="669"/>
        <end position="684"/>
    </location>
</feature>
<dbReference type="GO" id="GO:0006384">
    <property type="term" value="P:transcription initiation at RNA polymerase III promoter"/>
    <property type="evidence" value="ECO:0007669"/>
    <property type="project" value="InterPro"/>
</dbReference>
<feature type="compositionally biased region" description="Basic and acidic residues" evidence="7">
    <location>
        <begin position="138"/>
        <end position="154"/>
    </location>
</feature>
<dbReference type="EMBL" id="CP144100">
    <property type="protein sequence ID" value="WWC87968.1"/>
    <property type="molecule type" value="Genomic_DNA"/>
</dbReference>
<feature type="region of interest" description="Disordered" evidence="7">
    <location>
        <begin position="796"/>
        <end position="885"/>
    </location>
</feature>
<organism evidence="10 11">
    <name type="scientific">Kwoniella dendrophila CBS 6074</name>
    <dbReference type="NCBI Taxonomy" id="1295534"/>
    <lineage>
        <taxon>Eukaryota</taxon>
        <taxon>Fungi</taxon>
        <taxon>Dikarya</taxon>
        <taxon>Basidiomycota</taxon>
        <taxon>Agaricomycotina</taxon>
        <taxon>Tremellomycetes</taxon>
        <taxon>Tremellales</taxon>
        <taxon>Cryptococcaceae</taxon>
        <taxon>Kwoniella</taxon>
    </lineage>
</organism>
<dbReference type="GeneID" id="91093541"/>
<dbReference type="GO" id="GO:0005634">
    <property type="term" value="C:nucleus"/>
    <property type="evidence" value="ECO:0007669"/>
    <property type="project" value="UniProtKB-SubCell"/>
</dbReference>
<dbReference type="Proteomes" id="UP001355207">
    <property type="component" value="Chromosome 3"/>
</dbReference>
<evidence type="ECO:0000256" key="2">
    <source>
        <dbReference type="ARBA" id="ARBA00022553"/>
    </source>
</evidence>
<evidence type="ECO:0000256" key="3">
    <source>
        <dbReference type="ARBA" id="ARBA00023125"/>
    </source>
</evidence>
<dbReference type="PANTHER" id="PTHR15180">
    <property type="entry name" value="GENERAL TRANSCRIPTION FACTOR 3C POLYPEPTIDE 1"/>
    <property type="match status" value="1"/>
</dbReference>
<dbReference type="GO" id="GO:0003677">
    <property type="term" value="F:DNA binding"/>
    <property type="evidence" value="ECO:0007669"/>
    <property type="project" value="UniProtKB-KW"/>
</dbReference>
<evidence type="ECO:0000256" key="6">
    <source>
        <dbReference type="SAM" id="Coils"/>
    </source>
</evidence>
<feature type="region of interest" description="Disordered" evidence="7">
    <location>
        <begin position="946"/>
        <end position="1031"/>
    </location>
</feature>
<dbReference type="GO" id="GO:0000127">
    <property type="term" value="C:transcription factor TFIIIC complex"/>
    <property type="evidence" value="ECO:0007669"/>
    <property type="project" value="InterPro"/>
</dbReference>
<evidence type="ECO:0000259" key="9">
    <source>
        <dbReference type="Pfam" id="PF20222"/>
    </source>
</evidence>
<keyword evidence="11" id="KW-1185">Reference proteome</keyword>
<keyword evidence="2" id="KW-0597">Phosphoprotein</keyword>
<dbReference type="InterPro" id="IPR007309">
    <property type="entry name" value="TFIIIC_Bblock-bd"/>
</dbReference>
<feature type="compositionally biased region" description="Polar residues" evidence="7">
    <location>
        <begin position="1111"/>
        <end position="1131"/>
    </location>
</feature>
<feature type="compositionally biased region" description="Low complexity" evidence="7">
    <location>
        <begin position="1003"/>
        <end position="1016"/>
    </location>
</feature>
<feature type="region of interest" description="Disordered" evidence="7">
    <location>
        <begin position="1060"/>
        <end position="1146"/>
    </location>
</feature>
<gene>
    <name evidence="10" type="ORF">L201_002870</name>
</gene>
<feature type="region of interest" description="Disordered" evidence="7">
    <location>
        <begin position="641"/>
        <end position="701"/>
    </location>
</feature>
<feature type="compositionally biased region" description="Basic and acidic residues" evidence="7">
    <location>
        <begin position="976"/>
        <end position="992"/>
    </location>
</feature>
<evidence type="ECO:0000313" key="10">
    <source>
        <dbReference type="EMBL" id="WWC87968.1"/>
    </source>
</evidence>
<dbReference type="RefSeq" id="XP_066074731.1">
    <property type="nucleotide sequence ID" value="XM_066218634.1"/>
</dbReference>
<keyword evidence="5" id="KW-0539">Nucleus</keyword>
<evidence type="ECO:0000313" key="11">
    <source>
        <dbReference type="Proteomes" id="UP001355207"/>
    </source>
</evidence>
<feature type="compositionally biased region" description="Polar residues" evidence="7">
    <location>
        <begin position="1017"/>
        <end position="1029"/>
    </location>
</feature>
<evidence type="ECO:0000256" key="7">
    <source>
        <dbReference type="SAM" id="MobiDB-lite"/>
    </source>
</evidence>
<feature type="domain" description="B-block binding subunit of TFIIIC" evidence="8">
    <location>
        <begin position="234"/>
        <end position="300"/>
    </location>
</feature>
<feature type="compositionally biased region" description="Basic residues" evidence="7">
    <location>
        <begin position="1920"/>
        <end position="1942"/>
    </location>
</feature>
<keyword evidence="3" id="KW-0238">DNA-binding</keyword>
<dbReference type="Pfam" id="PF20222">
    <property type="entry name" value="DUF6581"/>
    <property type="match status" value="1"/>
</dbReference>
<dbReference type="PANTHER" id="PTHR15180:SF1">
    <property type="entry name" value="GENERAL TRANSCRIPTION FACTOR 3C POLYPEPTIDE 1"/>
    <property type="match status" value="1"/>
</dbReference>
<feature type="region of interest" description="Disordered" evidence="7">
    <location>
        <begin position="319"/>
        <end position="345"/>
    </location>
</feature>
<feature type="compositionally biased region" description="Polar residues" evidence="7">
    <location>
        <begin position="951"/>
        <end position="968"/>
    </location>
</feature>
<feature type="region of interest" description="Disordered" evidence="7">
    <location>
        <begin position="121"/>
        <end position="168"/>
    </location>
</feature>
<evidence type="ECO:0000256" key="5">
    <source>
        <dbReference type="ARBA" id="ARBA00023242"/>
    </source>
</evidence>
<feature type="compositionally biased region" description="Polar residues" evidence="7">
    <location>
        <begin position="857"/>
        <end position="867"/>
    </location>
</feature>